<proteinExistence type="predicted"/>
<dbReference type="SUPFAM" id="SSF52266">
    <property type="entry name" value="SGNH hydrolase"/>
    <property type="match status" value="1"/>
</dbReference>
<accession>A0ABW8TKP2</accession>
<dbReference type="EMBL" id="JBJIAA010000014">
    <property type="protein sequence ID" value="MFL0252065.1"/>
    <property type="molecule type" value="Genomic_DNA"/>
</dbReference>
<comment type="caution">
    <text evidence="2">The sequence shown here is derived from an EMBL/GenBank/DDBJ whole genome shotgun (WGS) entry which is preliminary data.</text>
</comment>
<evidence type="ECO:0000313" key="2">
    <source>
        <dbReference type="EMBL" id="MFL0252065.1"/>
    </source>
</evidence>
<keyword evidence="3" id="KW-1185">Reference proteome</keyword>
<dbReference type="InterPro" id="IPR053140">
    <property type="entry name" value="GDSL_Rv0518-like"/>
</dbReference>
<dbReference type="Pfam" id="PF13472">
    <property type="entry name" value="Lipase_GDSL_2"/>
    <property type="match status" value="1"/>
</dbReference>
<dbReference type="InterPro" id="IPR036514">
    <property type="entry name" value="SGNH_hydro_sf"/>
</dbReference>
<dbReference type="Gene3D" id="3.40.50.1110">
    <property type="entry name" value="SGNH hydrolase"/>
    <property type="match status" value="1"/>
</dbReference>
<feature type="domain" description="SGNH hydrolase-type esterase" evidence="1">
    <location>
        <begin position="179"/>
        <end position="369"/>
    </location>
</feature>
<dbReference type="PANTHER" id="PTHR43784:SF2">
    <property type="entry name" value="GDSL-LIKE LIPASE_ACYLHYDROLASE, PUTATIVE (AFU_ORTHOLOGUE AFUA_2G00820)-RELATED"/>
    <property type="match status" value="1"/>
</dbReference>
<protein>
    <submittedName>
        <fullName evidence="2">GDSL-type esterase/lipase family protein</fullName>
    </submittedName>
</protein>
<evidence type="ECO:0000313" key="3">
    <source>
        <dbReference type="Proteomes" id="UP001623592"/>
    </source>
</evidence>
<dbReference type="InterPro" id="IPR013830">
    <property type="entry name" value="SGNH_hydro"/>
</dbReference>
<dbReference type="PANTHER" id="PTHR43784">
    <property type="entry name" value="GDSL-LIKE LIPASE/ACYLHYDROLASE, PUTATIVE (AFU_ORTHOLOGUE AFUA_2G00820)-RELATED"/>
    <property type="match status" value="1"/>
</dbReference>
<dbReference type="Proteomes" id="UP001623592">
    <property type="component" value="Unassembled WGS sequence"/>
</dbReference>
<organism evidence="2 3">
    <name type="scientific">Clostridium neuense</name>
    <dbReference type="NCBI Taxonomy" id="1728934"/>
    <lineage>
        <taxon>Bacteria</taxon>
        <taxon>Bacillati</taxon>
        <taxon>Bacillota</taxon>
        <taxon>Clostridia</taxon>
        <taxon>Eubacteriales</taxon>
        <taxon>Clostridiaceae</taxon>
        <taxon>Clostridium</taxon>
    </lineage>
</organism>
<dbReference type="RefSeq" id="WP_406788717.1">
    <property type="nucleotide sequence ID" value="NZ_JBJIAA010000014.1"/>
</dbReference>
<name>A0ABW8TKP2_9CLOT</name>
<gene>
    <name evidence="2" type="ORF">ACJDT4_16720</name>
</gene>
<sequence length="385" mass="43728">MDNGEWIASWSYRMVDLECDPMEVENETQHMIIKNNIEGEKVRLLLSNECGRQTLKIEEAFIALSKDGKNVDNKNCVPVTFEASKTIELLPGKILYSDPVELKVPVGQDIVISMYVKDKVKVDCIGSMQSRILTKTIIKEGNTCKTECIEYTDEDMREAFYALARIEIFTKNKVRRIVAFGDSITNHSHWDSELGRLLYEKYPGKVAIINRGISGNRILHDASRCGGCLGLFGEAGISRFEKDVFESNKAEVVIVLEGVNDLIHPGYDADISEKVTGAEMIEGLKKYVKISHKHDAKIFLCTILPFNGFMDRFTEEMEQKRQEVNEWIRTNNFADGYFDFSDYVKDDSDETKMKEEYDCGDHLHPNAAGGKKIAGEMDLKKLVED</sequence>
<reference evidence="2 3" key="1">
    <citation type="submission" date="2024-11" db="EMBL/GenBank/DDBJ databases">
        <authorList>
            <person name="Heng Y.C."/>
            <person name="Lim A.C.H."/>
            <person name="Lee J.K.Y."/>
            <person name="Kittelmann S."/>
        </authorList>
    </citation>
    <scope>NUCLEOTIDE SEQUENCE [LARGE SCALE GENOMIC DNA]</scope>
    <source>
        <strain evidence="2 3">WILCCON 0114</strain>
    </source>
</reference>
<evidence type="ECO:0000259" key="1">
    <source>
        <dbReference type="Pfam" id="PF13472"/>
    </source>
</evidence>